<dbReference type="InterPro" id="IPR014710">
    <property type="entry name" value="RmlC-like_jellyroll"/>
</dbReference>
<gene>
    <name evidence="1" type="ORF">NBRC116585_20050</name>
</gene>
<organism evidence="1 2">
    <name type="scientific">Thalassolituus maritimus</name>
    <dbReference type="NCBI Taxonomy" id="484498"/>
    <lineage>
        <taxon>Bacteria</taxon>
        <taxon>Pseudomonadati</taxon>
        <taxon>Pseudomonadota</taxon>
        <taxon>Gammaproteobacteria</taxon>
        <taxon>Oceanospirillales</taxon>
        <taxon>Oceanospirillaceae</taxon>
        <taxon>Thalassolituus</taxon>
    </lineage>
</organism>
<reference evidence="1 2" key="1">
    <citation type="submission" date="2024-04" db="EMBL/GenBank/DDBJ databases">
        <title>Draft genome sequence of Thalassolituus maritimus NBRC 116585.</title>
        <authorList>
            <person name="Miyakawa T."/>
            <person name="Kusuya Y."/>
            <person name="Miura T."/>
        </authorList>
    </citation>
    <scope>NUCLEOTIDE SEQUENCE [LARGE SCALE GENOMIC DNA]</scope>
    <source>
        <strain evidence="1 2">5NW40-0001</strain>
    </source>
</reference>
<evidence type="ECO:0000313" key="2">
    <source>
        <dbReference type="Proteomes" id="UP001481413"/>
    </source>
</evidence>
<name>A0ABQ0A0F6_9GAMM</name>
<comment type="caution">
    <text evidence="1">The sequence shown here is derived from an EMBL/GenBank/DDBJ whole genome shotgun (WGS) entry which is preliminary data.</text>
</comment>
<sequence>MIYRLMTDGSMVLGYSGFITGKPATEDIECLQECSGFWIRIRDLEGLRDSNPAIDRIYRYLAEQHYLTMERRLMMLHHKSAEQRYRFFLEHMSPKIVSATPMNCIASYLGVTAESFSRMKKTFVL</sequence>
<dbReference type="Gene3D" id="2.60.120.10">
    <property type="entry name" value="Jelly Rolls"/>
    <property type="match status" value="1"/>
</dbReference>
<accession>A0ABQ0A0F6</accession>
<keyword evidence="2" id="KW-1185">Reference proteome</keyword>
<dbReference type="Proteomes" id="UP001481413">
    <property type="component" value="Unassembled WGS sequence"/>
</dbReference>
<protein>
    <recommendedName>
        <fullName evidence="3">cAMP-binding domain of CRP or a regulatory subunit of cAMP-dependent protein kinases</fullName>
    </recommendedName>
</protein>
<dbReference type="SUPFAM" id="SSF51206">
    <property type="entry name" value="cAMP-binding domain-like"/>
    <property type="match status" value="1"/>
</dbReference>
<evidence type="ECO:0008006" key="3">
    <source>
        <dbReference type="Google" id="ProtNLM"/>
    </source>
</evidence>
<evidence type="ECO:0000313" key="1">
    <source>
        <dbReference type="EMBL" id="GAA6145887.1"/>
    </source>
</evidence>
<dbReference type="InterPro" id="IPR018490">
    <property type="entry name" value="cNMP-bd_dom_sf"/>
</dbReference>
<proteinExistence type="predicted"/>
<dbReference type="EMBL" id="BAABWH010000005">
    <property type="protein sequence ID" value="GAA6145887.1"/>
    <property type="molecule type" value="Genomic_DNA"/>
</dbReference>